<evidence type="ECO:0000256" key="3">
    <source>
        <dbReference type="SAM" id="MobiDB-lite"/>
    </source>
</evidence>
<evidence type="ECO:0000256" key="4">
    <source>
        <dbReference type="SAM" id="Phobius"/>
    </source>
</evidence>
<name>A0A4P9Y8D5_9FUNG</name>
<dbReference type="AlphaFoldDB" id="A0A4P9Y8D5"/>
<dbReference type="Gene3D" id="1.20.1250.20">
    <property type="entry name" value="MFS general substrate transporter like domains"/>
    <property type="match status" value="2"/>
</dbReference>
<dbReference type="PROSITE" id="PS50850">
    <property type="entry name" value="MFS"/>
    <property type="match status" value="1"/>
</dbReference>
<evidence type="ECO:0000313" key="7">
    <source>
        <dbReference type="Proteomes" id="UP000267251"/>
    </source>
</evidence>
<feature type="transmembrane region" description="Helical" evidence="4">
    <location>
        <begin position="344"/>
        <end position="363"/>
    </location>
</feature>
<keyword evidence="4" id="KW-0472">Membrane</keyword>
<feature type="transmembrane region" description="Helical" evidence="4">
    <location>
        <begin position="438"/>
        <end position="458"/>
    </location>
</feature>
<dbReference type="InterPro" id="IPR050327">
    <property type="entry name" value="Proton-linked_MCT"/>
</dbReference>
<evidence type="ECO:0000256" key="1">
    <source>
        <dbReference type="ARBA" id="ARBA00004141"/>
    </source>
</evidence>
<dbReference type="Proteomes" id="UP000267251">
    <property type="component" value="Unassembled WGS sequence"/>
</dbReference>
<proteinExistence type="inferred from homology"/>
<evidence type="ECO:0000259" key="5">
    <source>
        <dbReference type="PROSITE" id="PS50850"/>
    </source>
</evidence>
<dbReference type="InterPro" id="IPR020846">
    <property type="entry name" value="MFS_dom"/>
</dbReference>
<dbReference type="CDD" id="cd17352">
    <property type="entry name" value="MFS_MCT_SLC16"/>
    <property type="match status" value="1"/>
</dbReference>
<organism evidence="6 7">
    <name type="scientific">Piptocephalis cylindrospora</name>
    <dbReference type="NCBI Taxonomy" id="1907219"/>
    <lineage>
        <taxon>Eukaryota</taxon>
        <taxon>Fungi</taxon>
        <taxon>Fungi incertae sedis</taxon>
        <taxon>Zoopagomycota</taxon>
        <taxon>Zoopagomycotina</taxon>
        <taxon>Zoopagomycetes</taxon>
        <taxon>Zoopagales</taxon>
        <taxon>Piptocephalidaceae</taxon>
        <taxon>Piptocephalis</taxon>
    </lineage>
</organism>
<feature type="transmembrane region" description="Helical" evidence="4">
    <location>
        <begin position="143"/>
        <end position="162"/>
    </location>
</feature>
<accession>A0A4P9Y8D5</accession>
<feature type="transmembrane region" description="Helical" evidence="4">
    <location>
        <begin position="403"/>
        <end position="426"/>
    </location>
</feature>
<dbReference type="EMBL" id="KZ987815">
    <property type="protein sequence ID" value="RKP14591.1"/>
    <property type="molecule type" value="Genomic_DNA"/>
</dbReference>
<feature type="transmembrane region" description="Helical" evidence="4">
    <location>
        <begin position="279"/>
        <end position="299"/>
    </location>
</feature>
<evidence type="ECO:0000313" key="6">
    <source>
        <dbReference type="EMBL" id="RKP14591.1"/>
    </source>
</evidence>
<feature type="domain" description="Major facilitator superfamily (MFS) profile" evidence="5">
    <location>
        <begin position="76"/>
        <end position="467"/>
    </location>
</feature>
<dbReference type="InterPro" id="IPR036259">
    <property type="entry name" value="MFS_trans_sf"/>
</dbReference>
<comment type="subcellular location">
    <subcellularLocation>
        <location evidence="1">Membrane</location>
        <topology evidence="1">Multi-pass membrane protein</topology>
    </subcellularLocation>
</comment>
<feature type="transmembrane region" description="Helical" evidence="4">
    <location>
        <begin position="311"/>
        <end position="332"/>
    </location>
</feature>
<feature type="transmembrane region" description="Helical" evidence="4">
    <location>
        <begin position="112"/>
        <end position="136"/>
    </location>
</feature>
<dbReference type="OrthoDB" id="6499973at2759"/>
<keyword evidence="4" id="KW-0812">Transmembrane</keyword>
<keyword evidence="4" id="KW-1133">Transmembrane helix</keyword>
<dbReference type="GO" id="GO:0016020">
    <property type="term" value="C:membrane"/>
    <property type="evidence" value="ECO:0007669"/>
    <property type="project" value="UniProtKB-SubCell"/>
</dbReference>
<comment type="similarity">
    <text evidence="2">Belongs to the major facilitator superfamily. Monocarboxylate porter (TC 2.A.1.13) family.</text>
</comment>
<evidence type="ECO:0000256" key="2">
    <source>
        <dbReference type="ARBA" id="ARBA00006727"/>
    </source>
</evidence>
<dbReference type="PANTHER" id="PTHR11360:SF284">
    <property type="entry name" value="EG:103B4.3 PROTEIN-RELATED"/>
    <property type="match status" value="1"/>
</dbReference>
<dbReference type="Pfam" id="PF07690">
    <property type="entry name" value="MFS_1"/>
    <property type="match status" value="1"/>
</dbReference>
<dbReference type="GO" id="GO:0022857">
    <property type="term" value="F:transmembrane transporter activity"/>
    <property type="evidence" value="ECO:0007669"/>
    <property type="project" value="InterPro"/>
</dbReference>
<feature type="region of interest" description="Disordered" evidence="3">
    <location>
        <begin position="25"/>
        <end position="55"/>
    </location>
</feature>
<feature type="transmembrane region" description="Helical" evidence="4">
    <location>
        <begin position="199"/>
        <end position="220"/>
    </location>
</feature>
<dbReference type="PANTHER" id="PTHR11360">
    <property type="entry name" value="MONOCARBOXYLATE TRANSPORTER"/>
    <property type="match status" value="1"/>
</dbReference>
<feature type="transmembrane region" description="Helical" evidence="4">
    <location>
        <begin position="73"/>
        <end position="92"/>
    </location>
</feature>
<dbReference type="InterPro" id="IPR011701">
    <property type="entry name" value="MFS"/>
</dbReference>
<keyword evidence="7" id="KW-1185">Reference proteome</keyword>
<feature type="transmembrane region" description="Helical" evidence="4">
    <location>
        <begin position="369"/>
        <end position="391"/>
    </location>
</feature>
<dbReference type="SUPFAM" id="SSF103473">
    <property type="entry name" value="MFS general substrate transporter"/>
    <property type="match status" value="1"/>
</dbReference>
<feature type="transmembrane region" description="Helical" evidence="4">
    <location>
        <begin position="168"/>
        <end position="187"/>
    </location>
</feature>
<reference evidence="7" key="1">
    <citation type="journal article" date="2018" name="Nat. Microbiol.">
        <title>Leveraging single-cell genomics to expand the fungal tree of life.</title>
        <authorList>
            <person name="Ahrendt S.R."/>
            <person name="Quandt C.A."/>
            <person name="Ciobanu D."/>
            <person name="Clum A."/>
            <person name="Salamov A."/>
            <person name="Andreopoulos B."/>
            <person name="Cheng J.F."/>
            <person name="Woyke T."/>
            <person name="Pelin A."/>
            <person name="Henrissat B."/>
            <person name="Reynolds N.K."/>
            <person name="Benny G.L."/>
            <person name="Smith M.E."/>
            <person name="James T.Y."/>
            <person name="Grigoriev I.V."/>
        </authorList>
    </citation>
    <scope>NUCLEOTIDE SEQUENCE [LARGE SCALE GENOMIC DNA]</scope>
</reference>
<feature type="transmembrane region" description="Helical" evidence="4">
    <location>
        <begin position="232"/>
        <end position="252"/>
    </location>
</feature>
<protein>
    <submittedName>
        <fullName evidence="6">Major facilitator superfamily domain-containing protein</fullName>
    </submittedName>
</protein>
<sequence>MGTEEVIDLTTTPATFDTASTKHIPTTIPKHSTGHTDEKTLEDGEFPSGEEGPSSTLQDQVIELYPPDHPRGWFSLIATFCSNFIVFGYNYSWGLFQQQYLDDTYADQVTSFSLSFVGSLGMATLFLLGPFIGLMVKRTGIRIPITVGGILIFLGLFLASYANAPWQLYLTHGLLFGMGASLSFFSTIHLPTQWFEKRIGLATGIALAGSGIGGLVMDQIVHAMISSIGYRWALRVVSFISLAMIFTAAATAKERPLKLRWSDRIRNILDLSLLRNSRFSTLAIMGLITTFGYMAPFFFLPSYSTFIGLDASTGATLTSVMSAVNAIGRIVTGWAADRVGRLNTLFLCTFVAGLSCMVIWPFAKSLGVLIVFVLFYGFTGGGFISLFPVVAKLFIPVKDLSNAMGILFFSQAFGNLFGPAILGALLDQTAPNTSYVPGQMFCGAATIVGALIILGIKFSMEKKPFAKL</sequence>
<gene>
    <name evidence="6" type="ORF">BJ684DRAFT_8332</name>
</gene>